<dbReference type="Proteomes" id="UP000650081">
    <property type="component" value="Unassembled WGS sequence"/>
</dbReference>
<dbReference type="SMART" id="SM00422">
    <property type="entry name" value="HTH_MERR"/>
    <property type="match status" value="1"/>
</dbReference>
<feature type="domain" description="HTH merR-type" evidence="2">
    <location>
        <begin position="17"/>
        <end position="87"/>
    </location>
</feature>
<dbReference type="PANTHER" id="PTHR30204:SF15">
    <property type="entry name" value="BLL5018 PROTEIN"/>
    <property type="match status" value="1"/>
</dbReference>
<organism evidence="3 4">
    <name type="scientific">Neolewinella lacunae</name>
    <dbReference type="NCBI Taxonomy" id="1517758"/>
    <lineage>
        <taxon>Bacteria</taxon>
        <taxon>Pseudomonadati</taxon>
        <taxon>Bacteroidota</taxon>
        <taxon>Saprospiria</taxon>
        <taxon>Saprospirales</taxon>
        <taxon>Lewinellaceae</taxon>
        <taxon>Neolewinella</taxon>
    </lineage>
</organism>
<comment type="caution">
    <text evidence="3">The sequence shown here is derived from an EMBL/GenBank/DDBJ whole genome shotgun (WGS) entry which is preliminary data.</text>
</comment>
<dbReference type="CDD" id="cd04765">
    <property type="entry name" value="HTH_MlrA-like_sg2"/>
    <property type="match status" value="1"/>
</dbReference>
<evidence type="ECO:0000313" key="4">
    <source>
        <dbReference type="Proteomes" id="UP000650081"/>
    </source>
</evidence>
<dbReference type="Pfam" id="PF13411">
    <property type="entry name" value="MerR_1"/>
    <property type="match status" value="1"/>
</dbReference>
<dbReference type="SUPFAM" id="SSF46955">
    <property type="entry name" value="Putative DNA-binding domain"/>
    <property type="match status" value="1"/>
</dbReference>
<dbReference type="InterPro" id="IPR009061">
    <property type="entry name" value="DNA-bd_dom_put_sf"/>
</dbReference>
<keyword evidence="4" id="KW-1185">Reference proteome</keyword>
<gene>
    <name evidence="3" type="ORF">H9S92_21635</name>
</gene>
<accession>A0A923T9J6</accession>
<reference evidence="3" key="1">
    <citation type="submission" date="2020-08" db="EMBL/GenBank/DDBJ databases">
        <title>Lewinella bacteria from marine environments.</title>
        <authorList>
            <person name="Zhong Y."/>
        </authorList>
    </citation>
    <scope>NUCLEOTIDE SEQUENCE</scope>
    <source>
        <strain evidence="3">KCTC 42187</strain>
    </source>
</reference>
<dbReference type="AlphaFoldDB" id="A0A923T9J6"/>
<dbReference type="PANTHER" id="PTHR30204">
    <property type="entry name" value="REDOX-CYCLING DRUG-SENSING TRANSCRIPTIONAL ACTIVATOR SOXR"/>
    <property type="match status" value="1"/>
</dbReference>
<evidence type="ECO:0000313" key="3">
    <source>
        <dbReference type="EMBL" id="MBC6996790.1"/>
    </source>
</evidence>
<dbReference type="Gene3D" id="1.10.1660.10">
    <property type="match status" value="1"/>
</dbReference>
<evidence type="ECO:0000259" key="2">
    <source>
        <dbReference type="PROSITE" id="PS50937"/>
    </source>
</evidence>
<dbReference type="InterPro" id="IPR047057">
    <property type="entry name" value="MerR_fam"/>
</dbReference>
<dbReference type="EMBL" id="JACSIT010000154">
    <property type="protein sequence ID" value="MBC6996790.1"/>
    <property type="molecule type" value="Genomic_DNA"/>
</dbReference>
<dbReference type="GO" id="GO:0003677">
    <property type="term" value="F:DNA binding"/>
    <property type="evidence" value="ECO:0007669"/>
    <property type="project" value="UniProtKB-KW"/>
</dbReference>
<name>A0A923T9J6_9BACT</name>
<dbReference type="GO" id="GO:0003700">
    <property type="term" value="F:DNA-binding transcription factor activity"/>
    <property type="evidence" value="ECO:0007669"/>
    <property type="project" value="InterPro"/>
</dbReference>
<protein>
    <submittedName>
        <fullName evidence="3">MerR family transcriptional regulator</fullName>
    </submittedName>
</protein>
<evidence type="ECO:0000256" key="1">
    <source>
        <dbReference type="ARBA" id="ARBA00023125"/>
    </source>
</evidence>
<dbReference type="PROSITE" id="PS50937">
    <property type="entry name" value="HTH_MERR_2"/>
    <property type="match status" value="1"/>
</dbReference>
<proteinExistence type="predicted"/>
<dbReference type="InterPro" id="IPR000551">
    <property type="entry name" value="MerR-type_HTH_dom"/>
</dbReference>
<keyword evidence="1" id="KW-0238">DNA-binding</keyword>
<sequence length="114" mass="13452">MHRNMAKEERDDDLKLYYSIGEVAERLGVNASQIRFWDKEFPHLKPSKNSRGERRFTKENIRQLEEIHHLLKDRGFTIEGARKAITNGKKTPAAKEEVIERLLAVRQRLQDLLK</sequence>